<dbReference type="CDD" id="cd00926">
    <property type="entry name" value="Cyt_c_Oxidase_VIb"/>
    <property type="match status" value="1"/>
</dbReference>
<accession>A0AAD9MKW6</accession>
<dbReference type="Gene3D" id="1.10.10.140">
    <property type="entry name" value="Cytochrome c oxidase, subunit VIb"/>
    <property type="match status" value="1"/>
</dbReference>
<dbReference type="InterPro" id="IPR036549">
    <property type="entry name" value="CX6/COA6-like_sf"/>
</dbReference>
<dbReference type="GO" id="GO:0045277">
    <property type="term" value="C:respiratory chain complex IV"/>
    <property type="evidence" value="ECO:0007669"/>
    <property type="project" value="InterPro"/>
</dbReference>
<evidence type="ECO:0000256" key="4">
    <source>
        <dbReference type="SAM" id="MobiDB-lite"/>
    </source>
</evidence>
<dbReference type="Pfam" id="PF02297">
    <property type="entry name" value="COX6B"/>
    <property type="match status" value="1"/>
</dbReference>
<evidence type="ECO:0000313" key="5">
    <source>
        <dbReference type="EMBL" id="KAK2078795.1"/>
    </source>
</evidence>
<protein>
    <submittedName>
        <fullName evidence="5">Uncharacterized protein</fullName>
    </submittedName>
</protein>
<gene>
    <name evidence="5" type="ORF">QBZ16_003635</name>
</gene>
<organism evidence="5 6">
    <name type="scientific">Prototheca wickerhamii</name>
    <dbReference type="NCBI Taxonomy" id="3111"/>
    <lineage>
        <taxon>Eukaryota</taxon>
        <taxon>Viridiplantae</taxon>
        <taxon>Chlorophyta</taxon>
        <taxon>core chlorophytes</taxon>
        <taxon>Trebouxiophyceae</taxon>
        <taxon>Chlorellales</taxon>
        <taxon>Chlorellaceae</taxon>
        <taxon>Prototheca</taxon>
    </lineage>
</organism>
<dbReference type="PROSITE" id="PS51808">
    <property type="entry name" value="CHCH"/>
    <property type="match status" value="1"/>
</dbReference>
<dbReference type="EMBL" id="JASFZW010000004">
    <property type="protein sequence ID" value="KAK2078795.1"/>
    <property type="molecule type" value="Genomic_DNA"/>
</dbReference>
<dbReference type="GO" id="GO:0005739">
    <property type="term" value="C:mitochondrion"/>
    <property type="evidence" value="ECO:0007669"/>
    <property type="project" value="UniProtKB-SubCell"/>
</dbReference>
<evidence type="ECO:0000256" key="1">
    <source>
        <dbReference type="ARBA" id="ARBA00004173"/>
    </source>
</evidence>
<keyword evidence="6" id="KW-1185">Reference proteome</keyword>
<evidence type="ECO:0000256" key="2">
    <source>
        <dbReference type="ARBA" id="ARBA00023128"/>
    </source>
</evidence>
<dbReference type="InterPro" id="IPR048280">
    <property type="entry name" value="COX6B-like"/>
</dbReference>
<keyword evidence="2" id="KW-0496">Mitochondrion</keyword>
<comment type="caution">
    <text evidence="5">The sequence shown here is derived from an EMBL/GenBank/DDBJ whole genome shotgun (WGS) entry which is preliminary data.</text>
</comment>
<evidence type="ECO:0000313" key="6">
    <source>
        <dbReference type="Proteomes" id="UP001255856"/>
    </source>
</evidence>
<comment type="subcellular location">
    <subcellularLocation>
        <location evidence="1">Mitochondrion</location>
    </subcellularLocation>
</comment>
<name>A0AAD9MKW6_PROWI</name>
<dbReference type="PANTHER" id="PTHR46281:SF8">
    <property type="entry name" value="CYTOCHROME C OXIDASE SUBUNIT 12, MITOCHONDRIAL"/>
    <property type="match status" value="1"/>
</dbReference>
<keyword evidence="3" id="KW-1015">Disulfide bond</keyword>
<dbReference type="SUPFAM" id="SSF47694">
    <property type="entry name" value="Cytochrome c oxidase subunit h"/>
    <property type="match status" value="1"/>
</dbReference>
<feature type="region of interest" description="Disordered" evidence="4">
    <location>
        <begin position="33"/>
        <end position="60"/>
    </location>
</feature>
<proteinExistence type="predicted"/>
<evidence type="ECO:0000256" key="3">
    <source>
        <dbReference type="ARBA" id="ARBA00023157"/>
    </source>
</evidence>
<dbReference type="Proteomes" id="UP001255856">
    <property type="component" value="Unassembled WGS sequence"/>
</dbReference>
<sequence length="136" mass="15680">MFNWFVSYAEEAVVAEAKEKVLDLADKAVETVKSAVSSEEPEAEEPAPEVEEEAEPEPETKEIVLQTAPVDFRFPIQNQSRHCYVAYCEAHRCFQTKGEDSTDCQRLAKVYRSICPVEWLTQWNEARENGTWWGKY</sequence>
<dbReference type="AlphaFoldDB" id="A0AAD9MKW6"/>
<dbReference type="PANTHER" id="PTHR46281">
    <property type="entry name" value="CYTOCHROME C OXIDASE SUBUNIT 6B"/>
    <property type="match status" value="1"/>
</dbReference>
<reference evidence="5" key="1">
    <citation type="submission" date="2021-01" db="EMBL/GenBank/DDBJ databases">
        <authorList>
            <person name="Eckstrom K.M.E."/>
        </authorList>
    </citation>
    <scope>NUCLEOTIDE SEQUENCE</scope>
    <source>
        <strain evidence="5">UVCC 0001</strain>
    </source>
</reference>
<dbReference type="InterPro" id="IPR003213">
    <property type="entry name" value="Cyt_c_oxidase_su6B"/>
</dbReference>
<feature type="compositionally biased region" description="Acidic residues" evidence="4">
    <location>
        <begin position="39"/>
        <end position="57"/>
    </location>
</feature>